<reference evidence="1 2" key="1">
    <citation type="journal article" date="2019" name="Genome Biol. Evol.">
        <title>Insights into the evolution of the New World diploid cottons (Gossypium, subgenus Houzingenia) based on genome sequencing.</title>
        <authorList>
            <person name="Grover C.E."/>
            <person name="Arick M.A. 2nd"/>
            <person name="Thrash A."/>
            <person name="Conover J.L."/>
            <person name="Sanders W.S."/>
            <person name="Peterson D.G."/>
            <person name="Frelichowski J.E."/>
            <person name="Scheffler J.A."/>
            <person name="Scheffler B.E."/>
            <person name="Wendel J.F."/>
        </authorList>
    </citation>
    <scope>NUCLEOTIDE SEQUENCE [LARGE SCALE GENOMIC DNA]</scope>
    <source>
        <strain evidence="1">27</strain>
        <tissue evidence="1">Leaf</tissue>
    </source>
</reference>
<dbReference type="EMBL" id="JABFAC010000010">
    <property type="protein sequence ID" value="MBA0626213.1"/>
    <property type="molecule type" value="Genomic_DNA"/>
</dbReference>
<dbReference type="AlphaFoldDB" id="A0A7J8SJY5"/>
<comment type="caution">
    <text evidence="1">The sequence shown here is derived from an EMBL/GenBank/DDBJ whole genome shotgun (WGS) entry which is preliminary data.</text>
</comment>
<protein>
    <submittedName>
        <fullName evidence="1">Uncharacterized protein</fullName>
    </submittedName>
</protein>
<evidence type="ECO:0000313" key="2">
    <source>
        <dbReference type="Proteomes" id="UP000593561"/>
    </source>
</evidence>
<dbReference type="Proteomes" id="UP000593561">
    <property type="component" value="Unassembled WGS sequence"/>
</dbReference>
<evidence type="ECO:0000313" key="1">
    <source>
        <dbReference type="EMBL" id="MBA0626213.1"/>
    </source>
</evidence>
<gene>
    <name evidence="1" type="ORF">Godav_003920</name>
</gene>
<organism evidence="1 2">
    <name type="scientific">Gossypium davidsonii</name>
    <name type="common">Davidson's cotton</name>
    <name type="synonym">Gossypium klotzschianum subsp. davidsonii</name>
    <dbReference type="NCBI Taxonomy" id="34287"/>
    <lineage>
        <taxon>Eukaryota</taxon>
        <taxon>Viridiplantae</taxon>
        <taxon>Streptophyta</taxon>
        <taxon>Embryophyta</taxon>
        <taxon>Tracheophyta</taxon>
        <taxon>Spermatophyta</taxon>
        <taxon>Magnoliopsida</taxon>
        <taxon>eudicotyledons</taxon>
        <taxon>Gunneridae</taxon>
        <taxon>Pentapetalae</taxon>
        <taxon>rosids</taxon>
        <taxon>malvids</taxon>
        <taxon>Malvales</taxon>
        <taxon>Malvaceae</taxon>
        <taxon>Malvoideae</taxon>
        <taxon>Gossypium</taxon>
    </lineage>
</organism>
<name>A0A7J8SJY5_GOSDV</name>
<sequence>MMRKVTKVKTSKCKRNILRPGSHVTAPEPYVVTLDDPQNRMARFCTSVSSPSIEFQEIDIDKYLQQPQPYTFIQEQGFDPVMRNYKGVWEIAIEREWNKFCLSPEEPIIILVV</sequence>
<keyword evidence="2" id="KW-1185">Reference proteome</keyword>
<proteinExistence type="predicted"/>
<accession>A0A7J8SJY5</accession>